<evidence type="ECO:0000256" key="3">
    <source>
        <dbReference type="SAM" id="MobiDB-lite"/>
    </source>
</evidence>
<feature type="domain" description="K Homology" evidence="4">
    <location>
        <begin position="9"/>
        <end position="80"/>
    </location>
</feature>
<evidence type="ECO:0000313" key="5">
    <source>
        <dbReference type="EMBL" id="CAF4070175.1"/>
    </source>
</evidence>
<dbReference type="SUPFAM" id="SSF54791">
    <property type="entry name" value="Eukaryotic type KH-domain (KH-domain type I)"/>
    <property type="match status" value="4"/>
</dbReference>
<name>A0A819SXD8_9BILA</name>
<feature type="region of interest" description="Disordered" evidence="3">
    <location>
        <begin position="213"/>
        <end position="238"/>
    </location>
</feature>
<reference evidence="5" key="1">
    <citation type="submission" date="2021-02" db="EMBL/GenBank/DDBJ databases">
        <authorList>
            <person name="Nowell W R."/>
        </authorList>
    </citation>
    <scope>NUCLEOTIDE SEQUENCE</scope>
</reference>
<proteinExistence type="predicted"/>
<dbReference type="InterPro" id="IPR004087">
    <property type="entry name" value="KH_dom"/>
</dbReference>
<comment type="caution">
    <text evidence="5">The sequence shown here is derived from an EMBL/GenBank/DDBJ whole genome shotgun (WGS) entry which is preliminary data.</text>
</comment>
<feature type="domain" description="K Homology" evidence="4">
    <location>
        <begin position="90"/>
        <end position="163"/>
    </location>
</feature>
<evidence type="ECO:0000256" key="1">
    <source>
        <dbReference type="ARBA" id="ARBA00022737"/>
    </source>
</evidence>
<keyword evidence="1" id="KW-0677">Repeat</keyword>
<evidence type="ECO:0000313" key="6">
    <source>
        <dbReference type="Proteomes" id="UP000663881"/>
    </source>
</evidence>
<evidence type="ECO:0000256" key="2">
    <source>
        <dbReference type="PROSITE-ProRule" id="PRU00117"/>
    </source>
</evidence>
<accession>A0A819SXD8</accession>
<feature type="region of interest" description="Disordered" evidence="3">
    <location>
        <begin position="555"/>
        <end position="579"/>
    </location>
</feature>
<dbReference type="CDD" id="cd22403">
    <property type="entry name" value="KH-I_IGF2BP_rpt4"/>
    <property type="match status" value="1"/>
</dbReference>
<dbReference type="SMART" id="SM00322">
    <property type="entry name" value="KH"/>
    <property type="match status" value="4"/>
</dbReference>
<sequence length="579" mass="64192">MDYTYGQSYDYPLRILVPSDSVGAIIGKQGSTVKQIKQTTHAKVDVSKNESTNTQERVIVIRGQQENCIQACREVLRIMYEDAQNKNKANEIVLKVLAHNNFIGRIIGKGGNIINSIKKETDTNITVSSINELNSYNIERIITIKGELDQQIRALESIYTKLCSAYENDNARTWNNPTTQYHQQQQQQQQQLMQHFAQQAVMATATSNGPPLLPTHYTQQQQPLMQQTSTNNSNSSSSKYIEQQPHQAALYQQPYYPPVFSAPGPYYMSYQPMNHIAASHSHQYGNVTANGNGTLNQHQQQYPQSIVQLSQNASAAIETVHLYVPNAVIGAIIGTKGLFIKSIIKNSNAIVKISPPNPQEDQNKIIDRQVTISGTPEAQWKSQYYIYDKIRQEGYAGDDEVRLRAEIYVPTSLIGRLVGKGGQNVRQLQQSTGAIIKLPEDSQQTSASEVPVKIIGPFQASAIIKLPEDSQQTSASEVPVKIIGPFQASQFAQRRIQSIIQMSRDSTNISNEDSNNNNNNINSEQSNSILNNISSINLNDTSTIVNGSTISDDAVVASSTIQNPDDSITADDEKKSCDE</sequence>
<dbReference type="PROSITE" id="PS50084">
    <property type="entry name" value="KH_TYPE_1"/>
    <property type="match status" value="4"/>
</dbReference>
<evidence type="ECO:0000259" key="4">
    <source>
        <dbReference type="SMART" id="SM00322"/>
    </source>
</evidence>
<feature type="compositionally biased region" description="Polar residues" evidence="3">
    <location>
        <begin position="555"/>
        <end position="566"/>
    </location>
</feature>
<feature type="domain" description="K Homology" evidence="4">
    <location>
        <begin position="316"/>
        <end position="391"/>
    </location>
</feature>
<feature type="compositionally biased region" description="Low complexity" evidence="3">
    <location>
        <begin position="215"/>
        <end position="238"/>
    </location>
</feature>
<feature type="domain" description="K Homology" evidence="4">
    <location>
        <begin position="401"/>
        <end position="501"/>
    </location>
</feature>
<dbReference type="InterPro" id="IPR036612">
    <property type="entry name" value="KH_dom_type_1_sf"/>
</dbReference>
<keyword evidence="2" id="KW-0694">RNA-binding</keyword>
<dbReference type="GO" id="GO:0003723">
    <property type="term" value="F:RNA binding"/>
    <property type="evidence" value="ECO:0007669"/>
    <property type="project" value="UniProtKB-UniRule"/>
</dbReference>
<dbReference type="Pfam" id="PF00013">
    <property type="entry name" value="KH_1"/>
    <property type="match status" value="4"/>
</dbReference>
<protein>
    <recommendedName>
        <fullName evidence="4">K Homology domain-containing protein</fullName>
    </recommendedName>
</protein>
<dbReference type="Gene3D" id="3.30.1370.10">
    <property type="entry name" value="K Homology domain, type 1"/>
    <property type="match status" value="2"/>
</dbReference>
<dbReference type="PANTHER" id="PTHR10288">
    <property type="entry name" value="KH DOMAIN CONTAINING RNA BINDING PROTEIN"/>
    <property type="match status" value="1"/>
</dbReference>
<dbReference type="EMBL" id="CAJOAY010004444">
    <property type="protein sequence ID" value="CAF4070175.1"/>
    <property type="molecule type" value="Genomic_DNA"/>
</dbReference>
<dbReference type="AlphaFoldDB" id="A0A819SXD8"/>
<dbReference type="Gene3D" id="3.30.310.210">
    <property type="match status" value="2"/>
</dbReference>
<gene>
    <name evidence="5" type="ORF">OKA104_LOCUS33924</name>
</gene>
<organism evidence="5 6">
    <name type="scientific">Adineta steineri</name>
    <dbReference type="NCBI Taxonomy" id="433720"/>
    <lineage>
        <taxon>Eukaryota</taxon>
        <taxon>Metazoa</taxon>
        <taxon>Spiralia</taxon>
        <taxon>Gnathifera</taxon>
        <taxon>Rotifera</taxon>
        <taxon>Eurotatoria</taxon>
        <taxon>Bdelloidea</taxon>
        <taxon>Adinetida</taxon>
        <taxon>Adinetidae</taxon>
        <taxon>Adineta</taxon>
    </lineage>
</organism>
<dbReference type="Proteomes" id="UP000663881">
    <property type="component" value="Unassembled WGS sequence"/>
</dbReference>
<dbReference type="InterPro" id="IPR004088">
    <property type="entry name" value="KH_dom_type_1"/>
</dbReference>